<evidence type="ECO:0008006" key="3">
    <source>
        <dbReference type="Google" id="ProtNLM"/>
    </source>
</evidence>
<sequence length="137" mass="15249">MTTNQPYSEDSEISANLNVLGMPLEPCSVSPMTGFFRNGCCETGPKDRGRHIICVLMTDDFLAFSKAHGNDLSTPMPQFNFPGLKAGDRWCLCLERWREAYVAGKAPNVFLESTHQIALERIELSVLEKFAVYGDNA</sequence>
<dbReference type="EMBL" id="RBII01000001">
    <property type="protein sequence ID" value="RKQ71248.1"/>
    <property type="molecule type" value="Genomic_DNA"/>
</dbReference>
<evidence type="ECO:0000313" key="2">
    <source>
        <dbReference type="Proteomes" id="UP000282211"/>
    </source>
</evidence>
<accession>A0A420WJS0</accession>
<gene>
    <name evidence="1" type="ORF">DES40_0561</name>
</gene>
<dbReference type="PANTHER" id="PTHR37466">
    <property type="entry name" value="SLR1628 PROTEIN"/>
    <property type="match status" value="1"/>
</dbReference>
<dbReference type="OrthoDB" id="9792525at2"/>
<dbReference type="Gene3D" id="3.30.56.110">
    <property type="entry name" value="Protein of unknown function DUF2237"/>
    <property type="match status" value="1"/>
</dbReference>
<proteinExistence type="predicted"/>
<keyword evidence="2" id="KW-1185">Reference proteome</keyword>
<dbReference type="InterPro" id="IPR018714">
    <property type="entry name" value="DUF2237"/>
</dbReference>
<reference evidence="1 2" key="1">
    <citation type="submission" date="2018-10" db="EMBL/GenBank/DDBJ databases">
        <title>Genomic Encyclopedia of Type Strains, Phase IV (KMG-IV): sequencing the most valuable type-strain genomes for metagenomic binning, comparative biology and taxonomic classification.</title>
        <authorList>
            <person name="Goeker M."/>
        </authorList>
    </citation>
    <scope>NUCLEOTIDE SEQUENCE [LARGE SCALE GENOMIC DNA]</scope>
    <source>
        <strain evidence="1 2">DSM 22008</strain>
    </source>
</reference>
<dbReference type="Proteomes" id="UP000282211">
    <property type="component" value="Unassembled WGS sequence"/>
</dbReference>
<evidence type="ECO:0000313" key="1">
    <source>
        <dbReference type="EMBL" id="RKQ71248.1"/>
    </source>
</evidence>
<dbReference type="Pfam" id="PF09996">
    <property type="entry name" value="DUF2237"/>
    <property type="match status" value="1"/>
</dbReference>
<dbReference type="AlphaFoldDB" id="A0A420WJS0"/>
<dbReference type="PANTHER" id="PTHR37466:SF1">
    <property type="entry name" value="SLR1628 PROTEIN"/>
    <property type="match status" value="1"/>
</dbReference>
<protein>
    <recommendedName>
        <fullName evidence="3">DUF2237 family protein</fullName>
    </recommendedName>
</protein>
<comment type="caution">
    <text evidence="1">The sequence shown here is derived from an EMBL/GenBank/DDBJ whole genome shotgun (WGS) entry which is preliminary data.</text>
</comment>
<name>A0A420WJS0_9PROT</name>
<organism evidence="1 2">
    <name type="scientific">Litorimonas taeanensis</name>
    <dbReference type="NCBI Taxonomy" id="568099"/>
    <lineage>
        <taxon>Bacteria</taxon>
        <taxon>Pseudomonadati</taxon>
        <taxon>Pseudomonadota</taxon>
        <taxon>Alphaproteobacteria</taxon>
        <taxon>Maricaulales</taxon>
        <taxon>Robiginitomaculaceae</taxon>
    </lineage>
</organism>
<dbReference type="InParanoid" id="A0A420WJS0"/>
<dbReference type="RefSeq" id="WP_121099042.1">
    <property type="nucleotide sequence ID" value="NZ_RBII01000001.1"/>
</dbReference>